<dbReference type="Pfam" id="PF03131">
    <property type="entry name" value="bZIP_Maf"/>
    <property type="match status" value="1"/>
</dbReference>
<accession>A0AAF3EES7</accession>
<dbReference type="SUPFAM" id="SSF57959">
    <property type="entry name" value="Leucine zipper domain"/>
    <property type="match status" value="1"/>
</dbReference>
<comment type="similarity">
    <text evidence="1">Belongs to the bZIP family. Jun subfamily.</text>
</comment>
<dbReference type="WBParaSite" id="MBELARI_LOCUS12482">
    <property type="protein sequence ID" value="MBELARI_LOCUS12482"/>
    <property type="gene ID" value="MBELARI_LOCUS12482"/>
</dbReference>
<dbReference type="Proteomes" id="UP000887575">
    <property type="component" value="Unassembled WGS sequence"/>
</dbReference>
<dbReference type="InterPro" id="IPR046347">
    <property type="entry name" value="bZIP_sf"/>
</dbReference>
<dbReference type="SMART" id="SM00338">
    <property type="entry name" value="BRLZ"/>
    <property type="match status" value="1"/>
</dbReference>
<keyword evidence="4" id="KW-0804">Transcription</keyword>
<evidence type="ECO:0000256" key="3">
    <source>
        <dbReference type="ARBA" id="ARBA00023125"/>
    </source>
</evidence>
<dbReference type="InterPro" id="IPR002112">
    <property type="entry name" value="Leuzip_Jun"/>
</dbReference>
<dbReference type="InterPro" id="IPR004827">
    <property type="entry name" value="bZIP"/>
</dbReference>
<protein>
    <submittedName>
        <fullName evidence="8">BZIP domain-containing protein</fullName>
    </submittedName>
</protein>
<reference evidence="8" key="1">
    <citation type="submission" date="2024-02" db="UniProtKB">
        <authorList>
            <consortium name="WormBaseParasite"/>
        </authorList>
    </citation>
    <scope>IDENTIFICATION</scope>
</reference>
<evidence type="ECO:0000256" key="2">
    <source>
        <dbReference type="ARBA" id="ARBA00023015"/>
    </source>
</evidence>
<evidence type="ECO:0000259" key="6">
    <source>
        <dbReference type="PROSITE" id="PS50217"/>
    </source>
</evidence>
<feature type="region of interest" description="Disordered" evidence="5">
    <location>
        <begin position="209"/>
        <end position="274"/>
    </location>
</feature>
<evidence type="ECO:0000256" key="1">
    <source>
        <dbReference type="ARBA" id="ARBA00006882"/>
    </source>
</evidence>
<dbReference type="InterPro" id="IPR050946">
    <property type="entry name" value="AP-1_TF_bZIP"/>
</dbReference>
<dbReference type="PRINTS" id="PR00043">
    <property type="entry name" value="LEUZIPPRJUN"/>
</dbReference>
<name>A0AAF3EES7_9BILA</name>
<dbReference type="AlphaFoldDB" id="A0AAF3EES7"/>
<dbReference type="GO" id="GO:0000978">
    <property type="term" value="F:RNA polymerase II cis-regulatory region sequence-specific DNA binding"/>
    <property type="evidence" value="ECO:0007669"/>
    <property type="project" value="TreeGrafter"/>
</dbReference>
<dbReference type="GO" id="GO:0000981">
    <property type="term" value="F:DNA-binding transcription factor activity, RNA polymerase II-specific"/>
    <property type="evidence" value="ECO:0007669"/>
    <property type="project" value="TreeGrafter"/>
</dbReference>
<evidence type="ECO:0000256" key="4">
    <source>
        <dbReference type="ARBA" id="ARBA00023163"/>
    </source>
</evidence>
<feature type="compositionally biased region" description="Low complexity" evidence="5">
    <location>
        <begin position="218"/>
        <end position="234"/>
    </location>
</feature>
<dbReference type="PANTHER" id="PTHR11462:SF35">
    <property type="entry name" value="TRANSCRIPTION FACTOR JRA"/>
    <property type="match status" value="1"/>
</dbReference>
<evidence type="ECO:0000313" key="8">
    <source>
        <dbReference type="WBParaSite" id="MBELARI_LOCUS12482"/>
    </source>
</evidence>
<organism evidence="7 8">
    <name type="scientific">Mesorhabditis belari</name>
    <dbReference type="NCBI Taxonomy" id="2138241"/>
    <lineage>
        <taxon>Eukaryota</taxon>
        <taxon>Metazoa</taxon>
        <taxon>Ecdysozoa</taxon>
        <taxon>Nematoda</taxon>
        <taxon>Chromadorea</taxon>
        <taxon>Rhabditida</taxon>
        <taxon>Rhabditina</taxon>
        <taxon>Rhabditomorpha</taxon>
        <taxon>Rhabditoidea</taxon>
        <taxon>Rhabditidae</taxon>
        <taxon>Mesorhabditinae</taxon>
        <taxon>Mesorhabditis</taxon>
    </lineage>
</organism>
<dbReference type="Gene3D" id="1.20.5.170">
    <property type="match status" value="1"/>
</dbReference>
<dbReference type="InterPro" id="IPR004826">
    <property type="entry name" value="bZIP_Maf"/>
</dbReference>
<evidence type="ECO:0000256" key="5">
    <source>
        <dbReference type="SAM" id="MobiDB-lite"/>
    </source>
</evidence>
<keyword evidence="3" id="KW-0238">DNA-binding</keyword>
<keyword evidence="7" id="KW-1185">Reference proteome</keyword>
<dbReference type="GO" id="GO:0042127">
    <property type="term" value="P:regulation of cell population proliferation"/>
    <property type="evidence" value="ECO:0007669"/>
    <property type="project" value="TreeGrafter"/>
</dbReference>
<feature type="compositionally biased region" description="Basic and acidic residues" evidence="5">
    <location>
        <begin position="239"/>
        <end position="257"/>
    </location>
</feature>
<sequence length="338" mass="36631">MATPTPTKILNPQPWEVSSAQKQYAQGFIDALRHIQQLENFKYDTNLVSPSLVAPILSTQSELLRSPLLSPTAPLDLQAVMQALGGNPLTPVCSAPSLLLSKNESSLVDSATTSASLTSTLSQLPPAFLQASSLPVLPSLAPSTTASTPSSSSSSSIPSSSTLPTNLSLPAPLPHFFKNNHQMMSAQLDLKPTPPPIVEMPVNREIKIEIPAPRAGSEDSMSSRSSSTGPSSSGARFHSSRDDPMDGIHVDEQERRKLERKRLRNRQAASKCRQKKLERIAELEIQANEEKLRSAALDGDLQRLRHCLEDLQKKVAYHQQKGCPSAYPRGNVKIGNGH</sequence>
<dbReference type="CDD" id="cd14696">
    <property type="entry name" value="bZIP_Jun"/>
    <property type="match status" value="1"/>
</dbReference>
<feature type="region of interest" description="Disordered" evidence="5">
    <location>
        <begin position="141"/>
        <end position="165"/>
    </location>
</feature>
<feature type="domain" description="BZIP" evidence="6">
    <location>
        <begin position="255"/>
        <end position="318"/>
    </location>
</feature>
<keyword evidence="2" id="KW-0805">Transcription regulation</keyword>
<dbReference type="GO" id="GO:0051726">
    <property type="term" value="P:regulation of cell cycle"/>
    <property type="evidence" value="ECO:0007669"/>
    <property type="project" value="TreeGrafter"/>
</dbReference>
<dbReference type="PANTHER" id="PTHR11462">
    <property type="entry name" value="JUN TRANSCRIPTION FACTOR-RELATED"/>
    <property type="match status" value="1"/>
</dbReference>
<evidence type="ECO:0000313" key="7">
    <source>
        <dbReference type="Proteomes" id="UP000887575"/>
    </source>
</evidence>
<dbReference type="GO" id="GO:0005667">
    <property type="term" value="C:transcription regulator complex"/>
    <property type="evidence" value="ECO:0007669"/>
    <property type="project" value="TreeGrafter"/>
</dbReference>
<dbReference type="PROSITE" id="PS00036">
    <property type="entry name" value="BZIP_BASIC"/>
    <property type="match status" value="1"/>
</dbReference>
<proteinExistence type="inferred from homology"/>
<dbReference type="PROSITE" id="PS50217">
    <property type="entry name" value="BZIP"/>
    <property type="match status" value="1"/>
</dbReference>